<name>A0A562YAM1_9FLAO</name>
<feature type="compositionally biased region" description="Acidic residues" evidence="1">
    <location>
        <begin position="151"/>
        <end position="174"/>
    </location>
</feature>
<comment type="caution">
    <text evidence="2">The sequence shown here is derived from an EMBL/GenBank/DDBJ whole genome shotgun (WGS) entry which is preliminary data.</text>
</comment>
<accession>A0A562YAM1</accession>
<feature type="region of interest" description="Disordered" evidence="1">
    <location>
        <begin position="133"/>
        <end position="241"/>
    </location>
</feature>
<feature type="compositionally biased region" description="Polar residues" evidence="1">
    <location>
        <begin position="225"/>
        <end position="234"/>
    </location>
</feature>
<evidence type="ECO:0000313" key="3">
    <source>
        <dbReference type="Proteomes" id="UP000295814"/>
    </source>
</evidence>
<gene>
    <name evidence="2" type="ORF">E1J38_013755</name>
</gene>
<organism evidence="2 3">
    <name type="scientific">Seonamhaeicola sediminis</name>
    <dbReference type="NCBI Taxonomy" id="2528206"/>
    <lineage>
        <taxon>Bacteria</taxon>
        <taxon>Pseudomonadati</taxon>
        <taxon>Bacteroidota</taxon>
        <taxon>Flavobacteriia</taxon>
        <taxon>Flavobacteriales</taxon>
        <taxon>Flavobacteriaceae</taxon>
    </lineage>
</organism>
<dbReference type="Proteomes" id="UP000295814">
    <property type="component" value="Unassembled WGS sequence"/>
</dbReference>
<dbReference type="AlphaFoldDB" id="A0A562YAM1"/>
<proteinExistence type="predicted"/>
<protein>
    <recommendedName>
        <fullName evidence="4">Calcium-binding protein</fullName>
    </recommendedName>
</protein>
<evidence type="ECO:0000256" key="1">
    <source>
        <dbReference type="SAM" id="MobiDB-lite"/>
    </source>
</evidence>
<dbReference type="OrthoDB" id="1159446at2"/>
<keyword evidence="3" id="KW-1185">Reference proteome</keyword>
<evidence type="ECO:0000313" key="2">
    <source>
        <dbReference type="EMBL" id="TWO31474.1"/>
    </source>
</evidence>
<dbReference type="RefSeq" id="WP_133357392.1">
    <property type="nucleotide sequence ID" value="NZ_SMZJ02000012.1"/>
</dbReference>
<feature type="compositionally biased region" description="Acidic residues" evidence="1">
    <location>
        <begin position="195"/>
        <end position="213"/>
    </location>
</feature>
<dbReference type="EMBL" id="SMZJ02000012">
    <property type="protein sequence ID" value="TWO31474.1"/>
    <property type="molecule type" value="Genomic_DNA"/>
</dbReference>
<reference evidence="2 3" key="1">
    <citation type="submission" date="2019-07" db="EMBL/GenBank/DDBJ databases">
        <title>Seonamhaeicola sp. W255 draft genome.</title>
        <authorList>
            <person name="Zhang X.-Y."/>
            <person name="Zhang R."/>
            <person name="Zhong Y.-L."/>
            <person name="Du Z.-J."/>
        </authorList>
    </citation>
    <scope>NUCLEOTIDE SEQUENCE [LARGE SCALE GENOMIC DNA]</scope>
    <source>
        <strain evidence="2 3">W255</strain>
    </source>
</reference>
<sequence length="305" mass="33623">MRKLLFVLIPSLIFYFFSCDDGDIITFNIDFDDTFEACDGVNGLVLYKTKDDPSESLSIFINGFTREELFEVNSDGVLNDTKSGTLYYRTYSNERISKLDLFCTDVPDDEIDITMNDDSDCSVVISTTLIEDDNDGVPTALENPDPNGDGIYDDAQDTDGDGLPDYKDADDDGDNVLTKDENPDPNEDGNVSDAQDTDGDGTPDYLDNDDDGDGTLTRDEEKGTQDQNLGNDITNPDVGPDYLNPEVNDVLPAVKYRAHTFTQTFNVTVTIRDIEITELKQESLDFGILEGSGTSGSQSITPEFN</sequence>
<evidence type="ECO:0008006" key="4">
    <source>
        <dbReference type="Google" id="ProtNLM"/>
    </source>
</evidence>